<sequence>MSEESIITENGQINVEDQVIFQYVSEEVLKYEGVSRLVGGITESFAKNIFGRDTDVQGIKVSRDGNNITIDIHLIAYYGVNIPQMAFDIQNSVKEVVESYTGLSVEAINVGIEGIDKRK</sequence>
<protein>
    <submittedName>
        <fullName evidence="2">Asp23/Gls24 family envelope stress response protein</fullName>
    </submittedName>
</protein>
<gene>
    <name evidence="2" type="ORF">FYJ66_05710</name>
</gene>
<dbReference type="AlphaFoldDB" id="A0A6A8M9F6"/>
<name>A0A6A8M9F6_9FIRM</name>
<proteinExistence type="inferred from homology"/>
<evidence type="ECO:0000256" key="1">
    <source>
        <dbReference type="ARBA" id="ARBA00005721"/>
    </source>
</evidence>
<organism evidence="2">
    <name type="scientific">Baileyella intestinalis</name>
    <dbReference type="NCBI Taxonomy" id="2606709"/>
    <lineage>
        <taxon>Bacteria</taxon>
        <taxon>Bacillati</taxon>
        <taxon>Bacillota</taxon>
        <taxon>Clostridia</taxon>
        <taxon>Peptostreptococcales</taxon>
        <taxon>Anaerovoracaceae</taxon>
        <taxon>Baileyella</taxon>
    </lineage>
</organism>
<dbReference type="PANTHER" id="PTHR34297">
    <property type="entry name" value="HYPOTHETICAL CYTOSOLIC PROTEIN-RELATED"/>
    <property type="match status" value="1"/>
</dbReference>
<dbReference type="EMBL" id="VUNB01000004">
    <property type="protein sequence ID" value="MST69088.1"/>
    <property type="molecule type" value="Genomic_DNA"/>
</dbReference>
<comment type="similarity">
    <text evidence="1">Belongs to the asp23 family.</text>
</comment>
<dbReference type="InterPro" id="IPR005531">
    <property type="entry name" value="Asp23"/>
</dbReference>
<dbReference type="RefSeq" id="WP_154572556.1">
    <property type="nucleotide sequence ID" value="NZ_DBEZJY010000017.1"/>
</dbReference>
<reference evidence="2" key="1">
    <citation type="submission" date="2019-09" db="EMBL/GenBank/DDBJ databases">
        <title>In-depth cultivation of the pig gut microbiome towards novel bacterial diversity and tailored functional studies.</title>
        <authorList>
            <person name="Wylensek D."/>
            <person name="Hitch T.C.A."/>
            <person name="Clavel T."/>
        </authorList>
    </citation>
    <scope>NUCLEOTIDE SEQUENCE</scope>
    <source>
        <strain evidence="2">RF-744-FAT-WT-3</strain>
    </source>
</reference>
<accession>A0A6A8M9F6</accession>
<comment type="caution">
    <text evidence="2">The sequence shown here is derived from an EMBL/GenBank/DDBJ whole genome shotgun (WGS) entry which is preliminary data.</text>
</comment>
<dbReference type="Pfam" id="PF03780">
    <property type="entry name" value="Asp23"/>
    <property type="match status" value="1"/>
</dbReference>
<evidence type="ECO:0000313" key="2">
    <source>
        <dbReference type="EMBL" id="MST69088.1"/>
    </source>
</evidence>